<gene>
    <name evidence="1" type="ORF">FHG89_16315</name>
</gene>
<protein>
    <submittedName>
        <fullName evidence="1">Enoyl-CoA hydratase/isomerase family protein</fullName>
    </submittedName>
</protein>
<reference evidence="1 2" key="1">
    <citation type="submission" date="2019-06" db="EMBL/GenBank/DDBJ databases">
        <title>Micromonospora ordensis sp. nov., isolated from deep marine sediment.</title>
        <authorList>
            <person name="Veyisoglu A."/>
            <person name="Carro L."/>
            <person name="Klenk H.-P."/>
            <person name="Sahin N."/>
        </authorList>
    </citation>
    <scope>NUCLEOTIDE SEQUENCE [LARGE SCALE GENOMIC DNA]</scope>
    <source>
        <strain evidence="1 2">S2509</strain>
    </source>
</reference>
<dbReference type="Proteomes" id="UP000306145">
    <property type="component" value="Unassembled WGS sequence"/>
</dbReference>
<dbReference type="Gene3D" id="3.90.226.10">
    <property type="entry name" value="2-enoyl-CoA Hydratase, Chain A, domain 1"/>
    <property type="match status" value="1"/>
</dbReference>
<dbReference type="GO" id="GO:0006635">
    <property type="term" value="P:fatty acid beta-oxidation"/>
    <property type="evidence" value="ECO:0007669"/>
    <property type="project" value="TreeGrafter"/>
</dbReference>
<dbReference type="AlphaFoldDB" id="A0A5C4QR34"/>
<dbReference type="Pfam" id="PF00378">
    <property type="entry name" value="ECH_1"/>
    <property type="match status" value="1"/>
</dbReference>
<proteinExistence type="predicted"/>
<dbReference type="InterPro" id="IPR029045">
    <property type="entry name" value="ClpP/crotonase-like_dom_sf"/>
</dbReference>
<evidence type="ECO:0000313" key="1">
    <source>
        <dbReference type="EMBL" id="TNH28008.1"/>
    </source>
</evidence>
<comment type="caution">
    <text evidence="1">The sequence shown here is derived from an EMBL/GenBank/DDBJ whole genome shotgun (WGS) entry which is preliminary data.</text>
</comment>
<dbReference type="EMBL" id="VDFY01000162">
    <property type="protein sequence ID" value="TNH28008.1"/>
    <property type="molecule type" value="Genomic_DNA"/>
</dbReference>
<organism evidence="1 2">
    <name type="scientific">Micromonospora orduensis</name>
    <dbReference type="NCBI Taxonomy" id="1420891"/>
    <lineage>
        <taxon>Bacteria</taxon>
        <taxon>Bacillati</taxon>
        <taxon>Actinomycetota</taxon>
        <taxon>Actinomycetes</taxon>
        <taxon>Micromonosporales</taxon>
        <taxon>Micromonosporaceae</taxon>
        <taxon>Micromonospora</taxon>
    </lineage>
</organism>
<sequence length="440" mass="48566">MENQRSAVAPSIPLVRDRLRTEVTDAAARLAELLSTLPAPADRDPYQRSRAAAAHGRARAARRRLLGAQAHQLGREIVGQGRHRRSLTDMSYRLADIVPGLTPSRAEMRRERGLRQAAKEGLEIDQGIAYAALLRSSAGGALLRSQRLPTDEARARLPEFQRTGVVEMPVVSLRRTDGVAEITVANQRYLNAEDEALGQQLEIAVDLALLDPGVRVGVVRGAVMRHPRYAGRRVFSSGINLTLLCTGQIPFLGFVMQREIGYLSKIQRGLWDPRQQADPAARGGKPWIAVVDGFAIGGGMQLMLTFDYVISPDTAYFTLPAAREGIVPGAANLRLSRILGPRLARQVLLGGRRIEARDPVAALLCDAVVAEDAVEDAIDQAVRAMDNPAVLANRHMITAFEEPDDHFRGYLAEFAEVQVQRLYSQDVLHRLEQQWMQRQH</sequence>
<dbReference type="InterPro" id="IPR001753">
    <property type="entry name" value="Enoyl-CoA_hydra/iso"/>
</dbReference>
<accession>A0A5C4QR34</accession>
<name>A0A5C4QR34_9ACTN</name>
<dbReference type="CDD" id="cd06558">
    <property type="entry name" value="crotonase-like"/>
    <property type="match status" value="1"/>
</dbReference>
<evidence type="ECO:0000313" key="2">
    <source>
        <dbReference type="Proteomes" id="UP000306145"/>
    </source>
</evidence>
<dbReference type="PANTHER" id="PTHR11941:SF54">
    <property type="entry name" value="ENOYL-COA HYDRATASE, MITOCHONDRIAL"/>
    <property type="match status" value="1"/>
</dbReference>
<keyword evidence="1" id="KW-0413">Isomerase</keyword>
<dbReference type="GO" id="GO:0016853">
    <property type="term" value="F:isomerase activity"/>
    <property type="evidence" value="ECO:0007669"/>
    <property type="project" value="UniProtKB-KW"/>
</dbReference>
<keyword evidence="2" id="KW-1185">Reference proteome</keyword>
<dbReference type="PANTHER" id="PTHR11941">
    <property type="entry name" value="ENOYL-COA HYDRATASE-RELATED"/>
    <property type="match status" value="1"/>
</dbReference>
<dbReference type="SUPFAM" id="SSF52096">
    <property type="entry name" value="ClpP/crotonase"/>
    <property type="match status" value="1"/>
</dbReference>
<dbReference type="Gene3D" id="1.20.58.1300">
    <property type="match status" value="1"/>
</dbReference>
<dbReference type="OrthoDB" id="7337390at2"/>